<evidence type="ECO:0000313" key="1">
    <source>
        <dbReference type="Proteomes" id="UP000189703"/>
    </source>
</evidence>
<dbReference type="PANTHER" id="PTHR33052">
    <property type="entry name" value="DUF4228 DOMAIN PROTEIN-RELATED"/>
    <property type="match status" value="1"/>
</dbReference>
<dbReference type="OrthoDB" id="777898at2759"/>
<dbReference type="KEGG" id="nnu:104605103"/>
<name>A0A1U8AY69_NELNU</name>
<keyword evidence="1" id="KW-1185">Reference proteome</keyword>
<sequence length="176" mass="19512">MGNYASCVLVNSNSRMAKLIDNEGNLRRIALPLKAAELMLEAPGSVVSPVDVLRRIRRISALRADEELQGGKLYLLCPAVRVNGRVLDSEMALIDTKCQKGYRPKVYPATVMAEGEGEKGGKMVTIGLSGEGQTGAGLRQHRCLGHHRRWRPVLQPIRERDSKCSQLLQFSCRKEE</sequence>
<dbReference type="RefSeq" id="XP_010268021.1">
    <property type="nucleotide sequence ID" value="XM_010269719.2"/>
</dbReference>
<proteinExistence type="predicted"/>
<dbReference type="OMA" id="DFMLEEP"/>
<dbReference type="GeneID" id="104605103"/>
<dbReference type="AlphaFoldDB" id="A0A1U8AY69"/>
<reference evidence="2" key="1">
    <citation type="submission" date="2025-08" db="UniProtKB">
        <authorList>
            <consortium name="RefSeq"/>
        </authorList>
    </citation>
    <scope>IDENTIFICATION</scope>
</reference>
<dbReference type="InParanoid" id="A0A1U8AY69"/>
<dbReference type="InterPro" id="IPR025322">
    <property type="entry name" value="PADRE_dom"/>
</dbReference>
<dbReference type="Pfam" id="PF14009">
    <property type="entry name" value="PADRE"/>
    <property type="match status" value="1"/>
</dbReference>
<dbReference type="eggNOG" id="ENOG502S7JF">
    <property type="taxonomic scope" value="Eukaryota"/>
</dbReference>
<accession>A0A1U8AY69</accession>
<dbReference type="Proteomes" id="UP000189703">
    <property type="component" value="Unplaced"/>
</dbReference>
<gene>
    <name evidence="2" type="primary">LOC104605103</name>
</gene>
<protein>
    <submittedName>
        <fullName evidence="2">Uncharacterized protein LOC104605103</fullName>
    </submittedName>
</protein>
<evidence type="ECO:0000313" key="2">
    <source>
        <dbReference type="RefSeq" id="XP_010268021.1"/>
    </source>
</evidence>
<organism evidence="1 2">
    <name type="scientific">Nelumbo nucifera</name>
    <name type="common">Sacred lotus</name>
    <dbReference type="NCBI Taxonomy" id="4432"/>
    <lineage>
        <taxon>Eukaryota</taxon>
        <taxon>Viridiplantae</taxon>
        <taxon>Streptophyta</taxon>
        <taxon>Embryophyta</taxon>
        <taxon>Tracheophyta</taxon>
        <taxon>Spermatophyta</taxon>
        <taxon>Magnoliopsida</taxon>
        <taxon>Proteales</taxon>
        <taxon>Nelumbonaceae</taxon>
        <taxon>Nelumbo</taxon>
    </lineage>
</organism>